<organism evidence="3 4">
    <name type="scientific">Maritimibacter dapengensis</name>
    <dbReference type="NCBI Taxonomy" id="2836868"/>
    <lineage>
        <taxon>Bacteria</taxon>
        <taxon>Pseudomonadati</taxon>
        <taxon>Pseudomonadota</taxon>
        <taxon>Alphaproteobacteria</taxon>
        <taxon>Rhodobacterales</taxon>
        <taxon>Roseobacteraceae</taxon>
        <taxon>Maritimibacter</taxon>
    </lineage>
</organism>
<dbReference type="InterPro" id="IPR027392">
    <property type="entry name" value="TF_Znf"/>
</dbReference>
<evidence type="ECO:0000313" key="3">
    <source>
        <dbReference type="EMBL" id="MBV7378134.1"/>
    </source>
</evidence>
<feature type="region of interest" description="Disordered" evidence="1">
    <location>
        <begin position="47"/>
        <end position="114"/>
    </location>
</feature>
<gene>
    <name evidence="3" type="ORF">KJP28_04300</name>
</gene>
<dbReference type="RefSeq" id="WP_218390984.1">
    <property type="nucleotide sequence ID" value="NZ_JAHUZE010000001.1"/>
</dbReference>
<feature type="compositionally biased region" description="Basic and acidic residues" evidence="1">
    <location>
        <begin position="62"/>
        <end position="96"/>
    </location>
</feature>
<comment type="caution">
    <text evidence="3">The sequence shown here is derived from an EMBL/GenBank/DDBJ whole genome shotgun (WGS) entry which is preliminary data.</text>
</comment>
<evidence type="ECO:0000313" key="4">
    <source>
        <dbReference type="Proteomes" id="UP000756530"/>
    </source>
</evidence>
<name>A0ABS6SZ24_9RHOB</name>
<accession>A0ABS6SZ24</accession>
<dbReference type="Pfam" id="PF13453">
    <property type="entry name" value="Zn_ribbon_TFIIB"/>
    <property type="match status" value="1"/>
</dbReference>
<protein>
    <submittedName>
        <fullName evidence="3">Zf-TFIIB domain-containing protein</fullName>
    </submittedName>
</protein>
<evidence type="ECO:0000256" key="1">
    <source>
        <dbReference type="SAM" id="MobiDB-lite"/>
    </source>
</evidence>
<keyword evidence="4" id="KW-1185">Reference proteome</keyword>
<sequence>MICPNCAREMEHLSQHGVSVDRCYVCGGVWLDKGELETIVETVRAPVVLGQPERPNPPVRTAKPDPRSQPEPTPRRERQPDRRGGWDDDWREERTSSRKFGRKYSKKYSRSKSTKARLKYILKEILD</sequence>
<evidence type="ECO:0000259" key="2">
    <source>
        <dbReference type="Pfam" id="PF13453"/>
    </source>
</evidence>
<dbReference type="EMBL" id="JAHUZE010000001">
    <property type="protein sequence ID" value="MBV7378134.1"/>
    <property type="molecule type" value="Genomic_DNA"/>
</dbReference>
<proteinExistence type="predicted"/>
<feature type="domain" description="Transcription factor zinc-finger" evidence="2">
    <location>
        <begin position="2"/>
        <end position="41"/>
    </location>
</feature>
<feature type="compositionally biased region" description="Basic residues" evidence="1">
    <location>
        <begin position="97"/>
        <end position="114"/>
    </location>
</feature>
<reference evidence="3 4" key="1">
    <citation type="submission" date="2021-05" db="EMBL/GenBank/DDBJ databases">
        <title>Culturable bacteria isolated from Daya Bay.</title>
        <authorList>
            <person name="Zheng W."/>
            <person name="Yu S."/>
            <person name="Huang Y."/>
        </authorList>
    </citation>
    <scope>NUCLEOTIDE SEQUENCE [LARGE SCALE GENOMIC DNA]</scope>
    <source>
        <strain evidence="3 4">DP4N28-5</strain>
    </source>
</reference>
<dbReference type="Proteomes" id="UP000756530">
    <property type="component" value="Unassembled WGS sequence"/>
</dbReference>